<dbReference type="Proteomes" id="UP000092578">
    <property type="component" value="Unassembled WGS sequence"/>
</dbReference>
<dbReference type="EMBL" id="MAYT01000030">
    <property type="protein sequence ID" value="OCA81957.1"/>
    <property type="molecule type" value="Genomic_DNA"/>
</dbReference>
<keyword evidence="1" id="KW-0378">Hydrolase</keyword>
<dbReference type="InterPro" id="IPR013656">
    <property type="entry name" value="PAS_4"/>
</dbReference>
<dbReference type="PANTHER" id="PTHR43156:SF14">
    <property type="entry name" value="PHOSPHOSERINE PHOSPHATASE RSBP"/>
    <property type="match status" value="1"/>
</dbReference>
<dbReference type="Pfam" id="PF08448">
    <property type="entry name" value="PAS_4"/>
    <property type="match status" value="1"/>
</dbReference>
<dbReference type="InterPro" id="IPR001932">
    <property type="entry name" value="PPM-type_phosphatase-like_dom"/>
</dbReference>
<dbReference type="InterPro" id="IPR036457">
    <property type="entry name" value="PPM-type-like_dom_sf"/>
</dbReference>
<evidence type="ECO:0000313" key="3">
    <source>
        <dbReference type="EMBL" id="OCA81957.1"/>
    </source>
</evidence>
<dbReference type="AlphaFoldDB" id="A0A1B9ADN9"/>
<dbReference type="SUPFAM" id="SSF55785">
    <property type="entry name" value="PYP-like sensor domain (PAS domain)"/>
    <property type="match status" value="1"/>
</dbReference>
<evidence type="ECO:0000259" key="2">
    <source>
        <dbReference type="SMART" id="SM00331"/>
    </source>
</evidence>
<dbReference type="InterPro" id="IPR000014">
    <property type="entry name" value="PAS"/>
</dbReference>
<evidence type="ECO:0000313" key="4">
    <source>
        <dbReference type="Proteomes" id="UP000092578"/>
    </source>
</evidence>
<dbReference type="InterPro" id="IPR052016">
    <property type="entry name" value="Bact_Sigma-Reg"/>
</dbReference>
<proteinExistence type="predicted"/>
<dbReference type="Gene3D" id="3.60.40.10">
    <property type="entry name" value="PPM-type phosphatase domain"/>
    <property type="match status" value="1"/>
</dbReference>
<dbReference type="InterPro" id="IPR035965">
    <property type="entry name" value="PAS-like_dom_sf"/>
</dbReference>
<dbReference type="Gene3D" id="3.30.450.20">
    <property type="entry name" value="PAS domain"/>
    <property type="match status" value="1"/>
</dbReference>
<feature type="domain" description="PPM-type phosphatase" evidence="2">
    <location>
        <begin position="174"/>
        <end position="390"/>
    </location>
</feature>
<accession>A0A1B9ADN9</accession>
<protein>
    <recommendedName>
        <fullName evidence="2">PPM-type phosphatase domain-containing protein</fullName>
    </recommendedName>
</protein>
<dbReference type="GO" id="GO:0016791">
    <property type="term" value="F:phosphatase activity"/>
    <property type="evidence" value="ECO:0007669"/>
    <property type="project" value="TreeGrafter"/>
</dbReference>
<dbReference type="SUPFAM" id="SSF81606">
    <property type="entry name" value="PP2C-like"/>
    <property type="match status" value="1"/>
</dbReference>
<sequence length="391" mass="44138">MDVTFKKLTVNMKRDLEFAAGVGRATFNSEEMSISAQRYKLLFDCSPHIACMLDKHGFIVDLNIKMEELASSKIKGQHFNTILYDEQSSLTADLFREALAGNTLEGYETIKDKQGAPVYIEYRSIPVVVDKELVGLCVAAKDITEKKELEWQREKELHVAALVQQSVLCQTLMTESLAISGHYVPAHNIGGDMYVWYQLDESRFGILILDVMGHGVSAALISMSIRSVVEQLIKRLQAPDLIMKELNEHVYTLFNERSASLHFFSALYTVVDVENKEIYYINAGHPPGILIQKHQCIRLVSSSPPLGFLRNTEFKTSMLSYEHPARIILFTDGLSACSNNNSSMNQSITEIEESFLANKQLGCEEYVQQVLLQRKNPVEPDDISLVKVEIF</sequence>
<gene>
    <name evidence="3" type="ORF">A8F95_14675</name>
</gene>
<dbReference type="PANTHER" id="PTHR43156">
    <property type="entry name" value="STAGE II SPORULATION PROTEIN E-RELATED"/>
    <property type="match status" value="1"/>
</dbReference>
<reference evidence="4" key="1">
    <citation type="submission" date="2016-05" db="EMBL/GenBank/DDBJ databases">
        <authorList>
            <person name="Liu B."/>
            <person name="Wang J."/>
            <person name="Zhu Y."/>
            <person name="Liu G."/>
            <person name="Chen Q."/>
            <person name="Chen Z."/>
            <person name="Lan J."/>
            <person name="Che J."/>
            <person name="Ge C."/>
            <person name="Shi H."/>
            <person name="Pan Z."/>
            <person name="Liu X."/>
        </authorList>
    </citation>
    <scope>NUCLEOTIDE SEQUENCE [LARGE SCALE GENOMIC DNA]</scope>
    <source>
        <strain evidence="4">FJAT-27215</strain>
    </source>
</reference>
<dbReference type="NCBIfam" id="TIGR00229">
    <property type="entry name" value="sensory_box"/>
    <property type="match status" value="1"/>
</dbReference>
<keyword evidence="4" id="KW-1185">Reference proteome</keyword>
<comment type="caution">
    <text evidence="3">The sequence shown here is derived from an EMBL/GenBank/DDBJ whole genome shotgun (WGS) entry which is preliminary data.</text>
</comment>
<dbReference type="Pfam" id="PF07228">
    <property type="entry name" value="SpoIIE"/>
    <property type="match status" value="1"/>
</dbReference>
<organism evidence="3 4">
    <name type="scientific">Pseudobacillus wudalianchiensis</name>
    <dbReference type="NCBI Taxonomy" id="1743143"/>
    <lineage>
        <taxon>Bacteria</taxon>
        <taxon>Bacillati</taxon>
        <taxon>Bacillota</taxon>
        <taxon>Bacilli</taxon>
        <taxon>Bacillales</taxon>
        <taxon>Bacillaceae</taxon>
        <taxon>Pseudobacillus</taxon>
    </lineage>
</organism>
<dbReference type="SMART" id="SM00331">
    <property type="entry name" value="PP2C_SIG"/>
    <property type="match status" value="1"/>
</dbReference>
<name>A0A1B9ADN9_9BACI</name>
<evidence type="ECO:0000256" key="1">
    <source>
        <dbReference type="ARBA" id="ARBA00022801"/>
    </source>
</evidence>